<comment type="caution">
    <text evidence="2">The sequence shown here is derived from an EMBL/GenBank/DDBJ whole genome shotgun (WGS) entry which is preliminary data.</text>
</comment>
<keyword evidence="3" id="KW-1185">Reference proteome</keyword>
<evidence type="ECO:0000313" key="3">
    <source>
        <dbReference type="Proteomes" id="UP000589292"/>
    </source>
</evidence>
<feature type="domain" description="PIN" evidence="1">
    <location>
        <begin position="4"/>
        <end position="119"/>
    </location>
</feature>
<dbReference type="PANTHER" id="PTHR36173">
    <property type="entry name" value="RIBONUCLEASE VAPC16-RELATED"/>
    <property type="match status" value="1"/>
</dbReference>
<sequence length="126" mass="14272">MKLIIDTHIMLWWLDDDSRLSRRSRAVIAAPDNCVLVSQVSLWEIAIKHRVGKLHVGPADIFPRLTEFGFELLQLANAHLFALERLPVLHGDPFDHLLLAQAVHEEAVMMSADRIMQQYGVPCLPA</sequence>
<evidence type="ECO:0000313" key="2">
    <source>
        <dbReference type="EMBL" id="MBA1375641.1"/>
    </source>
</evidence>
<dbReference type="EMBL" id="VDES01000003">
    <property type="protein sequence ID" value="MBA1375641.1"/>
    <property type="molecule type" value="Genomic_DNA"/>
</dbReference>
<dbReference type="CDD" id="cd09872">
    <property type="entry name" value="PIN_Sll0205-like"/>
    <property type="match status" value="1"/>
</dbReference>
<organism evidence="2 3">
    <name type="scientific">Sphingomonas ursincola</name>
    <dbReference type="NCBI Taxonomy" id="56361"/>
    <lineage>
        <taxon>Bacteria</taxon>
        <taxon>Pseudomonadati</taxon>
        <taxon>Pseudomonadota</taxon>
        <taxon>Alphaproteobacteria</taxon>
        <taxon>Sphingomonadales</taxon>
        <taxon>Sphingomonadaceae</taxon>
        <taxon>Sphingomonas</taxon>
    </lineage>
</organism>
<dbReference type="InterPro" id="IPR052919">
    <property type="entry name" value="TA_system_RNase"/>
</dbReference>
<protein>
    <submittedName>
        <fullName evidence="2">Type II toxin-antitoxin system VapC family toxin</fullName>
    </submittedName>
</protein>
<dbReference type="Proteomes" id="UP000589292">
    <property type="component" value="Unassembled WGS sequence"/>
</dbReference>
<accession>A0A7V8RFR7</accession>
<dbReference type="PANTHER" id="PTHR36173:SF2">
    <property type="entry name" value="RIBONUCLEASE VAPC16"/>
    <property type="match status" value="1"/>
</dbReference>
<dbReference type="InterPro" id="IPR002716">
    <property type="entry name" value="PIN_dom"/>
</dbReference>
<evidence type="ECO:0000259" key="1">
    <source>
        <dbReference type="Pfam" id="PF01850"/>
    </source>
</evidence>
<dbReference type="RefSeq" id="WP_181268137.1">
    <property type="nucleotide sequence ID" value="NZ_BAAAGB010000001.1"/>
</dbReference>
<proteinExistence type="predicted"/>
<dbReference type="Pfam" id="PF01850">
    <property type="entry name" value="PIN"/>
    <property type="match status" value="1"/>
</dbReference>
<dbReference type="AlphaFoldDB" id="A0A7V8RFR7"/>
<gene>
    <name evidence="2" type="ORF">FG486_14940</name>
</gene>
<dbReference type="InterPro" id="IPR041705">
    <property type="entry name" value="PIN_Sll0205"/>
</dbReference>
<dbReference type="InterPro" id="IPR029060">
    <property type="entry name" value="PIN-like_dom_sf"/>
</dbReference>
<dbReference type="SUPFAM" id="SSF88723">
    <property type="entry name" value="PIN domain-like"/>
    <property type="match status" value="1"/>
</dbReference>
<name>A0A7V8RFR7_9SPHN</name>
<reference evidence="2 3" key="1">
    <citation type="journal article" date="1994" name="Int. J. Syst. Bacteriol.">
        <title>Phylogenetic positions of novel aerobic, bacteriochlorophyll a-containing bacteria and description of Roseococcus thiosulfatophilus gen. nov., sp. nov., Erythromicrobium ramosum gen. nov., sp. nov., and Erythrobacter litoralis sp. nov.</title>
        <authorList>
            <person name="Yurkov V."/>
            <person name="Stackebrandt E."/>
            <person name="Holmes A."/>
            <person name="Fuerst J.A."/>
            <person name="Hugenholtz P."/>
            <person name="Golecki J."/>
            <person name="Gad'on N."/>
            <person name="Gorlenko V.M."/>
            <person name="Kompantseva E.I."/>
            <person name="Drews G."/>
        </authorList>
    </citation>
    <scope>NUCLEOTIDE SEQUENCE [LARGE SCALE GENOMIC DNA]</scope>
    <source>
        <strain evidence="2 3">KR-99</strain>
    </source>
</reference>